<dbReference type="Pfam" id="PF00425">
    <property type="entry name" value="Chorismate_bind"/>
    <property type="match status" value="1"/>
</dbReference>
<dbReference type="InterPro" id="IPR005801">
    <property type="entry name" value="ADC_synthase"/>
</dbReference>
<dbReference type="PANTHER" id="PTHR11236:SF50">
    <property type="entry name" value="AMINODEOXYCHORISMATE SYNTHASE COMPONENT 1"/>
    <property type="match status" value="1"/>
</dbReference>
<gene>
    <name evidence="2" type="ORF">BKA23_1737</name>
</gene>
<dbReference type="GO" id="GO:0046820">
    <property type="term" value="F:4-amino-4-deoxychorismate synthase activity"/>
    <property type="evidence" value="ECO:0007669"/>
    <property type="project" value="TreeGrafter"/>
</dbReference>
<name>A0A561EBC1_9MICO</name>
<accession>A0A561EBC1</accession>
<organism evidence="2 3">
    <name type="scientific">Rudaeicoccus suwonensis</name>
    <dbReference type="NCBI Taxonomy" id="657409"/>
    <lineage>
        <taxon>Bacteria</taxon>
        <taxon>Bacillati</taxon>
        <taxon>Actinomycetota</taxon>
        <taxon>Actinomycetes</taxon>
        <taxon>Micrococcales</taxon>
        <taxon>Dermacoccaceae</taxon>
        <taxon>Rudaeicoccus</taxon>
    </lineage>
</organism>
<dbReference type="OrthoDB" id="3518032at2"/>
<reference evidence="2 3" key="1">
    <citation type="submission" date="2019-06" db="EMBL/GenBank/DDBJ databases">
        <title>Sequencing the genomes of 1000 actinobacteria strains.</title>
        <authorList>
            <person name="Klenk H.-P."/>
        </authorList>
    </citation>
    <scope>NUCLEOTIDE SEQUENCE [LARGE SCALE GENOMIC DNA]</scope>
    <source>
        <strain evidence="2 3">DSM 19560</strain>
    </source>
</reference>
<sequence length="357" mass="37943">MTADASADHSCGSGEAHFGTVRASGVLEVRHDHGCLDEPGFWVVVASFEGDFIAARMAHVSRDSRSRHVDHGAQQQHSPAVWRSSLTAADYQSAVVRIRELIAAGEVYQVNLCRVLSRELPAGASLDVLNSLLWQRHPSRYAARIHISQADLDVVSASPELFLARTADVLRSGPIKGTAISTEAMLAKDYTENVMITDLVRNDLSTVCAAGSVEVRGLCVPEAYYGSVHLVSTVAGRLRPGVSWSQILTGTFPPGSVSGAPKTTALQAIRALEPIARGPYCGAIGYVDNNSSTARLAVGIRTFWATSDGDGARTLNFGTGAGITWGSDPLGEWEETELKAARLIRLADDAFGGDAGQ</sequence>
<evidence type="ECO:0000259" key="1">
    <source>
        <dbReference type="Pfam" id="PF00425"/>
    </source>
</evidence>
<dbReference type="InterPro" id="IPR015890">
    <property type="entry name" value="Chorismate_C"/>
</dbReference>
<evidence type="ECO:0000313" key="3">
    <source>
        <dbReference type="Proteomes" id="UP000318297"/>
    </source>
</evidence>
<feature type="domain" description="Chorismate-utilising enzyme C-terminal" evidence="1">
    <location>
        <begin position="89"/>
        <end position="339"/>
    </location>
</feature>
<evidence type="ECO:0000313" key="2">
    <source>
        <dbReference type="EMBL" id="TWE12914.1"/>
    </source>
</evidence>
<dbReference type="PRINTS" id="PR00095">
    <property type="entry name" value="ANTSNTHASEI"/>
</dbReference>
<dbReference type="EMBL" id="VIVQ01000001">
    <property type="protein sequence ID" value="TWE12914.1"/>
    <property type="molecule type" value="Genomic_DNA"/>
</dbReference>
<comment type="caution">
    <text evidence="2">The sequence shown here is derived from an EMBL/GenBank/DDBJ whole genome shotgun (WGS) entry which is preliminary data.</text>
</comment>
<dbReference type="InterPro" id="IPR019999">
    <property type="entry name" value="Anth_synth_I-like"/>
</dbReference>
<dbReference type="SUPFAM" id="SSF56322">
    <property type="entry name" value="ADC synthase"/>
    <property type="match status" value="1"/>
</dbReference>
<dbReference type="PANTHER" id="PTHR11236">
    <property type="entry name" value="AMINOBENZOATE/ANTHRANILATE SYNTHASE"/>
    <property type="match status" value="1"/>
</dbReference>
<dbReference type="GO" id="GO:0000162">
    <property type="term" value="P:L-tryptophan biosynthetic process"/>
    <property type="evidence" value="ECO:0007669"/>
    <property type="project" value="TreeGrafter"/>
</dbReference>
<proteinExistence type="predicted"/>
<dbReference type="Gene3D" id="3.60.120.10">
    <property type="entry name" value="Anthranilate synthase"/>
    <property type="match status" value="1"/>
</dbReference>
<dbReference type="AlphaFoldDB" id="A0A561EBC1"/>
<dbReference type="Proteomes" id="UP000318297">
    <property type="component" value="Unassembled WGS sequence"/>
</dbReference>
<keyword evidence="3" id="KW-1185">Reference proteome</keyword>
<protein>
    <submittedName>
        <fullName evidence="2">Para-aminobenzoate synthetase component 1</fullName>
    </submittedName>
</protein>